<name>A0A5J5D5E3_9PERO</name>
<gene>
    <name evidence="9" type="ORF">FQN60_009959</name>
</gene>
<evidence type="ECO:0000256" key="5">
    <source>
        <dbReference type="ARBA" id="ARBA00022867"/>
    </source>
</evidence>
<dbReference type="GO" id="GO:0042417">
    <property type="term" value="P:dopamine metabolic process"/>
    <property type="evidence" value="ECO:0007669"/>
    <property type="project" value="TreeGrafter"/>
</dbReference>
<dbReference type="GO" id="GO:0032502">
    <property type="term" value="P:developmental process"/>
    <property type="evidence" value="ECO:0007669"/>
    <property type="project" value="TreeGrafter"/>
</dbReference>
<dbReference type="Gene3D" id="3.40.50.150">
    <property type="entry name" value="Vaccinia Virus protein VP39"/>
    <property type="match status" value="1"/>
</dbReference>
<keyword evidence="2" id="KW-0489">Methyltransferase</keyword>
<keyword evidence="6" id="KW-0128">Catecholamine metabolism</keyword>
<evidence type="ECO:0000256" key="7">
    <source>
        <dbReference type="ARBA" id="ARBA00023453"/>
    </source>
</evidence>
<dbReference type="EC" id="2.1.1.6" evidence="1"/>
<proteinExistence type="inferred from homology"/>
<dbReference type="GO" id="GO:0016206">
    <property type="term" value="F:catechol O-methyltransferase activity"/>
    <property type="evidence" value="ECO:0007669"/>
    <property type="project" value="UniProtKB-EC"/>
</dbReference>
<dbReference type="GO" id="GO:0032259">
    <property type="term" value="P:methylation"/>
    <property type="evidence" value="ECO:0007669"/>
    <property type="project" value="UniProtKB-KW"/>
</dbReference>
<evidence type="ECO:0000256" key="3">
    <source>
        <dbReference type="ARBA" id="ARBA00022679"/>
    </source>
</evidence>
<keyword evidence="4" id="KW-0949">S-adenosyl-L-methionine</keyword>
<keyword evidence="3" id="KW-0808">Transferase</keyword>
<comment type="similarity">
    <text evidence="7">Belongs to the class I-like SAM-binding methyltransferase superfamily. Cation-dependent O-methyltransferase family.</text>
</comment>
<accession>A0A5J5D5E3</accession>
<evidence type="ECO:0000256" key="1">
    <source>
        <dbReference type="ARBA" id="ARBA00012880"/>
    </source>
</evidence>
<dbReference type="EMBL" id="VOFY01000010">
    <property type="protein sequence ID" value="KAA8588614.1"/>
    <property type="molecule type" value="Genomic_DNA"/>
</dbReference>
<evidence type="ECO:0000256" key="4">
    <source>
        <dbReference type="ARBA" id="ARBA00022691"/>
    </source>
</evidence>
<dbReference type="AlphaFoldDB" id="A0A5J5D5E3"/>
<evidence type="ECO:0000256" key="6">
    <source>
        <dbReference type="ARBA" id="ARBA00022939"/>
    </source>
</evidence>
<comment type="caution">
    <text evidence="9">The sequence shown here is derived from an EMBL/GenBank/DDBJ whole genome shotgun (WGS) entry which is preliminary data.</text>
</comment>
<evidence type="ECO:0000256" key="2">
    <source>
        <dbReference type="ARBA" id="ARBA00022603"/>
    </source>
</evidence>
<feature type="region of interest" description="Disordered" evidence="8">
    <location>
        <begin position="1"/>
        <end position="20"/>
    </location>
</feature>
<protein>
    <recommendedName>
        <fullName evidence="1">catechol O-methyltransferase</fullName>
        <ecNumber evidence="1">2.1.1.6</ecNumber>
    </recommendedName>
</protein>
<dbReference type="PANTHER" id="PTHR43836:SF3">
    <property type="entry name" value="CATECHOL O-METHYLTRANSFERASE"/>
    <property type="match status" value="1"/>
</dbReference>
<dbReference type="PANTHER" id="PTHR43836">
    <property type="entry name" value="CATECHOL O-METHYLTRANSFERASE 1-RELATED"/>
    <property type="match status" value="1"/>
</dbReference>
<organism evidence="9 10">
    <name type="scientific">Etheostoma spectabile</name>
    <name type="common">orangethroat darter</name>
    <dbReference type="NCBI Taxonomy" id="54343"/>
    <lineage>
        <taxon>Eukaryota</taxon>
        <taxon>Metazoa</taxon>
        <taxon>Chordata</taxon>
        <taxon>Craniata</taxon>
        <taxon>Vertebrata</taxon>
        <taxon>Euteleostomi</taxon>
        <taxon>Actinopterygii</taxon>
        <taxon>Neopterygii</taxon>
        <taxon>Teleostei</taxon>
        <taxon>Neoteleostei</taxon>
        <taxon>Acanthomorphata</taxon>
        <taxon>Eupercaria</taxon>
        <taxon>Perciformes</taxon>
        <taxon>Percoidei</taxon>
        <taxon>Percidae</taxon>
        <taxon>Etheostomatinae</taxon>
        <taxon>Etheostoma</taxon>
    </lineage>
</organism>
<dbReference type="Proteomes" id="UP000327493">
    <property type="component" value="Chromosome 10"/>
</dbReference>
<keyword evidence="10" id="KW-1185">Reference proteome</keyword>
<dbReference type="InterPro" id="IPR002935">
    <property type="entry name" value="SAM_O-MeTrfase"/>
</dbReference>
<dbReference type="PROSITE" id="PS51682">
    <property type="entry name" value="SAM_OMT_I"/>
    <property type="match status" value="1"/>
</dbReference>
<evidence type="ECO:0000313" key="10">
    <source>
        <dbReference type="Proteomes" id="UP000327493"/>
    </source>
</evidence>
<evidence type="ECO:0000313" key="9">
    <source>
        <dbReference type="EMBL" id="KAA8588614.1"/>
    </source>
</evidence>
<keyword evidence="5" id="KW-0531">Neurotransmitter degradation</keyword>
<dbReference type="GO" id="GO:0042424">
    <property type="term" value="P:catecholamine catabolic process"/>
    <property type="evidence" value="ECO:0007669"/>
    <property type="project" value="TreeGrafter"/>
</dbReference>
<evidence type="ECO:0000256" key="8">
    <source>
        <dbReference type="SAM" id="MobiDB-lite"/>
    </source>
</evidence>
<dbReference type="InterPro" id="IPR029063">
    <property type="entry name" value="SAM-dependent_MTases_sf"/>
</dbReference>
<dbReference type="Pfam" id="PF01596">
    <property type="entry name" value="Methyltransf_3"/>
    <property type="match status" value="1"/>
</dbReference>
<reference evidence="9 10" key="1">
    <citation type="submission" date="2019-08" db="EMBL/GenBank/DDBJ databases">
        <title>A chromosome-level genome assembly, high-density linkage maps, and genome scans reveal the genomic architecture of hybrid incompatibilities underlying speciation via character displacement in darters (Percidae: Etheostominae).</title>
        <authorList>
            <person name="Moran R.L."/>
            <person name="Catchen J.M."/>
            <person name="Fuller R.C."/>
        </authorList>
    </citation>
    <scope>NUCLEOTIDE SEQUENCE [LARGE SCALE GENOMIC DNA]</scope>
    <source>
        <strain evidence="9">EspeVRDwgs_2016</strain>
        <tissue evidence="9">Muscle</tissue>
    </source>
</reference>
<sequence>MAQNTQSSAAPPAGNEGSNTLGISPPLSLNGATERGEIVLTVLLVSSKAFKMWLVVLSVPLLPAFVMVSSRYCVNVAALCHRALAWVLRLVRGRVCVRSTHAFVFSKCTHGKVDSVLETFDLYADTHPSLCISPQIGEALDKVVRRVCPSRVLELGMHCGYGSVRLLRLLPSSGRLITVELDPLTAELGEEIILVAGFKHSQFQVSTSSSAEAILTLRSVLELNQEAGEGLNLVLMDHDPQQYLPDLLALEREELLCPSGCSILLIYRNQRAGDLREILSYISARADCYCIKSKLQFMTEIFYQK</sequence>
<dbReference type="SUPFAM" id="SSF53335">
    <property type="entry name" value="S-adenosyl-L-methionine-dependent methyltransferases"/>
    <property type="match status" value="1"/>
</dbReference>